<evidence type="ECO:0000313" key="1">
    <source>
        <dbReference type="EMBL" id="TCS94977.1"/>
    </source>
</evidence>
<protein>
    <submittedName>
        <fullName evidence="1">Uncharacterized protein</fullName>
    </submittedName>
</protein>
<comment type="caution">
    <text evidence="1">The sequence shown here is derived from an EMBL/GenBank/DDBJ whole genome shotgun (WGS) entry which is preliminary data.</text>
</comment>
<dbReference type="EMBL" id="SMAG01000003">
    <property type="protein sequence ID" value="TCS94977.1"/>
    <property type="molecule type" value="Genomic_DNA"/>
</dbReference>
<keyword evidence="2" id="KW-1185">Reference proteome</keyword>
<name>A0A4V6NZ93_9BACL</name>
<gene>
    <name evidence="1" type="ORF">EDD58_103402</name>
</gene>
<evidence type="ECO:0000313" key="2">
    <source>
        <dbReference type="Proteomes" id="UP000294937"/>
    </source>
</evidence>
<organism evidence="1 2">
    <name type="scientific">Hazenella coriacea</name>
    <dbReference type="NCBI Taxonomy" id="1179467"/>
    <lineage>
        <taxon>Bacteria</taxon>
        <taxon>Bacillati</taxon>
        <taxon>Bacillota</taxon>
        <taxon>Bacilli</taxon>
        <taxon>Bacillales</taxon>
        <taxon>Thermoactinomycetaceae</taxon>
        <taxon>Hazenella</taxon>
    </lineage>
</organism>
<accession>A0A4V6NZ93</accession>
<proteinExistence type="predicted"/>
<dbReference type="AlphaFoldDB" id="A0A4V6NZ93"/>
<dbReference type="Proteomes" id="UP000294937">
    <property type="component" value="Unassembled WGS sequence"/>
</dbReference>
<reference evidence="1 2" key="1">
    <citation type="submission" date="2019-03" db="EMBL/GenBank/DDBJ databases">
        <title>Genomic Encyclopedia of Type Strains, Phase IV (KMG-IV): sequencing the most valuable type-strain genomes for metagenomic binning, comparative biology and taxonomic classification.</title>
        <authorList>
            <person name="Goeker M."/>
        </authorList>
    </citation>
    <scope>NUCLEOTIDE SEQUENCE [LARGE SCALE GENOMIC DNA]</scope>
    <source>
        <strain evidence="1 2">DSM 45707</strain>
    </source>
</reference>
<sequence length="80" mass="8843">MLGTGKLEGEWVFSDGDEGCATEIKFTGDNMMTIYTSFGDFTGTIERVENDSYSFDPQMGVIMIELKELENGLLNMKEGG</sequence>